<evidence type="ECO:0000256" key="5">
    <source>
        <dbReference type="ARBA" id="ARBA00023004"/>
    </source>
</evidence>
<evidence type="ECO:0000256" key="2">
    <source>
        <dbReference type="ARBA" id="ARBA00022617"/>
    </source>
</evidence>
<dbReference type="GO" id="GO:0034599">
    <property type="term" value="P:cellular response to oxidative stress"/>
    <property type="evidence" value="ECO:0007669"/>
    <property type="project" value="InterPro"/>
</dbReference>
<evidence type="ECO:0000313" key="9">
    <source>
        <dbReference type="Proteomes" id="UP000749559"/>
    </source>
</evidence>
<reference evidence="8" key="1">
    <citation type="submission" date="2022-03" db="EMBL/GenBank/DDBJ databases">
        <authorList>
            <person name="Martin C."/>
        </authorList>
    </citation>
    <scope>NUCLEOTIDE SEQUENCE</scope>
</reference>
<dbReference type="EMBL" id="CAIIXF020000005">
    <property type="protein sequence ID" value="CAH1784473.1"/>
    <property type="molecule type" value="Genomic_DNA"/>
</dbReference>
<dbReference type="OrthoDB" id="10047624at2759"/>
<keyword evidence="4" id="KW-0560">Oxidoreductase</keyword>
<dbReference type="GO" id="GO:0042744">
    <property type="term" value="P:hydrogen peroxide catabolic process"/>
    <property type="evidence" value="ECO:0007669"/>
    <property type="project" value="TreeGrafter"/>
</dbReference>
<evidence type="ECO:0000256" key="6">
    <source>
        <dbReference type="RuleBase" id="RU004241"/>
    </source>
</evidence>
<dbReference type="InterPro" id="IPR002016">
    <property type="entry name" value="Haem_peroxidase"/>
</dbReference>
<dbReference type="AlphaFoldDB" id="A0A8S4NUK2"/>
<keyword evidence="9" id="KW-1185">Reference proteome</keyword>
<feature type="domain" description="Plant heme peroxidase family profile" evidence="7">
    <location>
        <begin position="61"/>
        <end position="305"/>
    </location>
</feature>
<keyword evidence="1" id="KW-0575">Peroxidase</keyword>
<comment type="similarity">
    <text evidence="6">Belongs to the peroxidase family.</text>
</comment>
<keyword evidence="2" id="KW-0349">Heme</keyword>
<accession>A0A8S4NUK2</accession>
<dbReference type="Gene3D" id="1.10.520.10">
    <property type="match status" value="1"/>
</dbReference>
<keyword evidence="3" id="KW-0479">Metal-binding</keyword>
<protein>
    <recommendedName>
        <fullName evidence="7">Plant heme peroxidase family profile domain-containing protein</fullName>
    </recommendedName>
</protein>
<dbReference type="Proteomes" id="UP000749559">
    <property type="component" value="Unassembled WGS sequence"/>
</dbReference>
<comment type="caution">
    <text evidence="8">The sequence shown here is derived from an EMBL/GenBank/DDBJ whole genome shotgun (WGS) entry which is preliminary data.</text>
</comment>
<dbReference type="GO" id="GO:0000302">
    <property type="term" value="P:response to reactive oxygen species"/>
    <property type="evidence" value="ECO:0007669"/>
    <property type="project" value="TreeGrafter"/>
</dbReference>
<gene>
    <name evidence="8" type="ORF">OFUS_LOCUS10664</name>
</gene>
<dbReference type="InterPro" id="IPR010255">
    <property type="entry name" value="Haem_peroxidase_sf"/>
</dbReference>
<sequence length="350" mass="39647">MFLKMSSIKSTTRYVVAIIIVLISTLGNARETEDDLEQTIRTSIVDYINSKTDRFGNHFLIAGFVSLVFHDCVGGCDGCINDIHPQNAPVLRYINEAEAVYINYSPSLSRADFWALAGIVATDMALGYNNGSNVTQLVYRPGRVDCPTSPYTKKFNKFPTNGGHGDFNDMLDFLQRQFNYSDRQVVAIMGAHNLGRMSREHSGFIGPWTPCPDVLDNEYYIYLVQNDWVQVNTVVKTTGHRDIHDRFQWSDRSHVPDAFDHNVEKYLNVDIAIYRNISTTSNGKVEVPLNQTSFSRTKAIVEEFAGNNDIWLKEFISAFQAMIQSGCEQKGLKLSPIEKQYPLELPWSDL</sequence>
<keyword evidence="5" id="KW-0408">Iron</keyword>
<name>A0A8S4NUK2_OWEFU</name>
<dbReference type="Pfam" id="PF00141">
    <property type="entry name" value="peroxidase"/>
    <property type="match status" value="1"/>
</dbReference>
<evidence type="ECO:0000259" key="7">
    <source>
        <dbReference type="Pfam" id="PF00141"/>
    </source>
</evidence>
<dbReference type="InterPro" id="IPR044831">
    <property type="entry name" value="Ccp1-like"/>
</dbReference>
<evidence type="ECO:0000256" key="1">
    <source>
        <dbReference type="ARBA" id="ARBA00022559"/>
    </source>
</evidence>
<dbReference type="GO" id="GO:0046872">
    <property type="term" value="F:metal ion binding"/>
    <property type="evidence" value="ECO:0007669"/>
    <property type="project" value="UniProtKB-KW"/>
</dbReference>
<organism evidence="8 9">
    <name type="scientific">Owenia fusiformis</name>
    <name type="common">Polychaete worm</name>
    <dbReference type="NCBI Taxonomy" id="6347"/>
    <lineage>
        <taxon>Eukaryota</taxon>
        <taxon>Metazoa</taxon>
        <taxon>Spiralia</taxon>
        <taxon>Lophotrochozoa</taxon>
        <taxon>Annelida</taxon>
        <taxon>Polychaeta</taxon>
        <taxon>Sedentaria</taxon>
        <taxon>Canalipalpata</taxon>
        <taxon>Sabellida</taxon>
        <taxon>Oweniida</taxon>
        <taxon>Oweniidae</taxon>
        <taxon>Owenia</taxon>
    </lineage>
</organism>
<dbReference type="GO" id="GO:0020037">
    <property type="term" value="F:heme binding"/>
    <property type="evidence" value="ECO:0007669"/>
    <property type="project" value="InterPro"/>
</dbReference>
<evidence type="ECO:0000256" key="4">
    <source>
        <dbReference type="ARBA" id="ARBA00023002"/>
    </source>
</evidence>
<dbReference type="GO" id="GO:0004601">
    <property type="term" value="F:peroxidase activity"/>
    <property type="evidence" value="ECO:0007669"/>
    <property type="project" value="UniProtKB-KW"/>
</dbReference>
<dbReference type="SUPFAM" id="SSF48113">
    <property type="entry name" value="Heme-dependent peroxidases"/>
    <property type="match status" value="1"/>
</dbReference>
<dbReference type="Gene3D" id="1.10.420.10">
    <property type="entry name" value="Peroxidase, domain 2"/>
    <property type="match status" value="1"/>
</dbReference>
<dbReference type="PRINTS" id="PR00458">
    <property type="entry name" value="PEROXIDASE"/>
</dbReference>
<dbReference type="PANTHER" id="PTHR31356:SF36">
    <property type="entry name" value="L-ASCORBATE PEROXIDASE 3"/>
    <property type="match status" value="1"/>
</dbReference>
<evidence type="ECO:0000256" key="3">
    <source>
        <dbReference type="ARBA" id="ARBA00022723"/>
    </source>
</evidence>
<proteinExistence type="inferred from homology"/>
<evidence type="ECO:0000313" key="8">
    <source>
        <dbReference type="EMBL" id="CAH1784473.1"/>
    </source>
</evidence>
<dbReference type="CDD" id="cd00314">
    <property type="entry name" value="plant_peroxidase_like"/>
    <property type="match status" value="1"/>
</dbReference>
<dbReference type="PANTHER" id="PTHR31356">
    <property type="entry name" value="THYLAKOID LUMENAL 29 KDA PROTEIN, CHLOROPLASTIC-RELATED"/>
    <property type="match status" value="1"/>
</dbReference>